<dbReference type="CDD" id="cd10150">
    <property type="entry name" value="CobN_like"/>
    <property type="match status" value="1"/>
</dbReference>
<evidence type="ECO:0000313" key="4">
    <source>
        <dbReference type="Proteomes" id="UP000292639"/>
    </source>
</evidence>
<name>A0A4Q9R9I2_9GAMM</name>
<evidence type="ECO:0000259" key="2">
    <source>
        <dbReference type="Pfam" id="PF02514"/>
    </source>
</evidence>
<reference evidence="3 4" key="1">
    <citation type="submission" date="2018-06" db="EMBL/GenBank/DDBJ databases">
        <title>Three novel Pseudomonas species isolated from symptomatic oak.</title>
        <authorList>
            <person name="Bueno-Gonzalez V."/>
            <person name="Brady C."/>
        </authorList>
    </citation>
    <scope>NUCLEOTIDE SEQUENCE [LARGE SCALE GENOMIC DNA]</scope>
    <source>
        <strain evidence="3 4">P17C</strain>
    </source>
</reference>
<dbReference type="AlphaFoldDB" id="A0A4Q9R9I2"/>
<dbReference type="NCBIfam" id="TIGR02257">
    <property type="entry name" value="cobalto_cobN"/>
    <property type="match status" value="1"/>
</dbReference>
<dbReference type="PANTHER" id="PTHR44119:SF4">
    <property type="entry name" value="AEROBIC COBALTOCHELATASE SUBUNIT COBN"/>
    <property type="match status" value="1"/>
</dbReference>
<dbReference type="InterPro" id="IPR011953">
    <property type="entry name" value="Cobalto_CobN"/>
</dbReference>
<dbReference type="Proteomes" id="UP000292639">
    <property type="component" value="Unassembled WGS sequence"/>
</dbReference>
<dbReference type="PANTHER" id="PTHR44119">
    <property type="entry name" value="MAGNESIUM-CHELATASE SUBUNIT CHLH, CHLOROPLASTIC"/>
    <property type="match status" value="1"/>
</dbReference>
<dbReference type="GO" id="GO:0009236">
    <property type="term" value="P:cobalamin biosynthetic process"/>
    <property type="evidence" value="ECO:0007669"/>
    <property type="project" value="UniProtKB-UniRule"/>
</dbReference>
<evidence type="ECO:0000256" key="1">
    <source>
        <dbReference type="NCBIfam" id="TIGR02257"/>
    </source>
</evidence>
<dbReference type="EMBL" id="QJUP01000010">
    <property type="protein sequence ID" value="TBU97195.1"/>
    <property type="molecule type" value="Genomic_DNA"/>
</dbReference>
<dbReference type="InterPro" id="IPR003672">
    <property type="entry name" value="CobN/Mg_chltase"/>
</dbReference>
<evidence type="ECO:0000313" key="3">
    <source>
        <dbReference type="EMBL" id="TBU97195.1"/>
    </source>
</evidence>
<accession>A0A4Q9R9I2</accession>
<feature type="domain" description="CobN/magnesium chelatase" evidence="2">
    <location>
        <begin position="138"/>
        <end position="1238"/>
    </location>
</feature>
<keyword evidence="4" id="KW-1185">Reference proteome</keyword>
<organism evidence="3 4">
    <name type="scientific">Stutzerimonas kirkiae</name>
    <dbReference type="NCBI Taxonomy" id="2211392"/>
    <lineage>
        <taxon>Bacteria</taxon>
        <taxon>Pseudomonadati</taxon>
        <taxon>Pseudomonadota</taxon>
        <taxon>Gammaproteobacteria</taxon>
        <taxon>Pseudomonadales</taxon>
        <taxon>Pseudomonadaceae</taxon>
        <taxon>Stutzerimonas</taxon>
    </lineage>
</organism>
<sequence length="1260" mass="140874">MHMLSALPGGYVEDASIITRLDQTPGEIVILSAADTTLALLAATCPAEDFPGVRLANLMHLRQHASIDLYLEEVLQHARLIVIDHLGGESYWPYGTEQVVSLCQRKGIALAMFSGDMSEDPNLLALSTIDSDDCRQFWRYLREGGAGNARQFYRFIGERFFQRSWQALPPQVLPPVAIFHPEHDSASVSHWQAEWHPDAPCVLLVFYRAHLQAGNTEVFRELCVELLRQGLNPLPLALLSLKDALCLDTLRQVCEQQQVALILNTTAFSHSAMDDPGDHALAGDIPVLQVVLSGGNRESWEADAHGLQPRDMAMHVALPEVDGRIISRAVSFKGSQGRDALTQCDVVQYQALADRLDFVCELASRWCRLRSLENSDKRLALILANYPTREGRLGNGVGLDTPASLIGILQRLQGEGYGVEDIPADGDALMRLLRQGITNDPDNWAVRPAWQSLAMEDYLAFFDGLPQANRQAIRQRWGAPEADPMLRQGRFMIAGLRLGRVFVGIQPARGYDLDEMANYHDPDLVPPHYYLAFYCWLRQRWAADAIVHVGKHGNLEWLPGKSVALSEQCWPDLVFGPMPHLYPFIVNDPGEGTQAKRRAQAVIIDHLMPPLTRAESYGVTRDLERLVDEFYDALTLDPRRAGLLRRQILELILAHNLHADLGLPPPEDEESEQRLLNRTDTYLCELKESQIRDGLHIFGQSPQQRLLRDTLLALARHPVGDGQGGNASLIRALAADLLPASQSCEKRFDPLDAAWGEPWQGERPAVLLELSEQAWRTLGDTRERLELLALRLLEQRLPGGVEWPRTALVLERVETDLRPRLQACGEQELLQLCRGLAGRFVPPGPSGAPSRGRPDVLPTGRNFFSVDTRMIPTPTAWALGEKSAALLVERFVQDNGDYPRSIGLSVWGTATMRTGGDDIAQAFALLGVRPKWAEGSYRVTDFEVLPQKRLDRPRVDVTLRVSGFFRDAFANVMQMFDAAVQRVAELDETDDCNPIRARIRQESDELQAAGMDAAQARRQAGFRIFGAKPGAYGAGLQGLMDSRDWQGDADLAAAYLNWGGYAYGQQTYGETAREGFARRLGRIQAVVQNQDNREHDLLDSDDYYQFQGGMSAAVRHLGGRQPAILFGDHSNPQAPRIRSLDEEVSRVMRARVTNPKWLDGIKRHGYKGAFEMAATVDYLFAYDATTGVVRDDQYASLSDAWLEDADTREFLQRHNPDALRDISERLLEAIQRGLWREPGDYRQRIEQHLLDAEHTLEGGA</sequence>
<dbReference type="GO" id="GO:0051116">
    <property type="term" value="F:cobaltochelatase activity"/>
    <property type="evidence" value="ECO:0007669"/>
    <property type="project" value="UniProtKB-UniRule"/>
</dbReference>
<dbReference type="EC" id="6.6.1.2" evidence="1"/>
<comment type="caution">
    <text evidence="3">The sequence shown here is derived from an EMBL/GenBank/DDBJ whole genome shotgun (WGS) entry which is preliminary data.</text>
</comment>
<dbReference type="RefSeq" id="WP_131183935.1">
    <property type="nucleotide sequence ID" value="NZ_QJUO01000008.1"/>
</dbReference>
<protein>
    <recommendedName>
        <fullName evidence="1">Cobaltochelatase subunit CobN</fullName>
        <ecNumber evidence="1">6.6.1.2</ecNumber>
    </recommendedName>
</protein>
<dbReference type="Pfam" id="PF02514">
    <property type="entry name" value="CobN-Mg_chel"/>
    <property type="match status" value="1"/>
</dbReference>
<gene>
    <name evidence="3" type="ORF">DNJ96_08940</name>
</gene>
<proteinExistence type="predicted"/>